<keyword evidence="3" id="KW-0677">Repeat</keyword>
<dbReference type="GO" id="GO:0006351">
    <property type="term" value="P:DNA-templated transcription"/>
    <property type="evidence" value="ECO:0007669"/>
    <property type="project" value="InterPro"/>
</dbReference>
<dbReference type="GeneID" id="54458755"/>
<dbReference type="Proteomes" id="UP000504636">
    <property type="component" value="Unplaced"/>
</dbReference>
<feature type="domain" description="Xylanolytic transcriptional activator regulatory" evidence="8">
    <location>
        <begin position="31"/>
        <end position="229"/>
    </location>
</feature>
<proteinExistence type="predicted"/>
<evidence type="ECO:0000256" key="5">
    <source>
        <dbReference type="ARBA" id="ARBA00022833"/>
    </source>
</evidence>
<evidence type="ECO:0000256" key="1">
    <source>
        <dbReference type="ARBA" id="ARBA00004123"/>
    </source>
</evidence>
<dbReference type="InterPro" id="IPR051059">
    <property type="entry name" value="VerF-like"/>
</dbReference>
<evidence type="ECO:0000256" key="6">
    <source>
        <dbReference type="ARBA" id="ARBA00023242"/>
    </source>
</evidence>
<dbReference type="GO" id="GO:0000785">
    <property type="term" value="C:chromatin"/>
    <property type="evidence" value="ECO:0007669"/>
    <property type="project" value="TreeGrafter"/>
</dbReference>
<evidence type="ECO:0000256" key="3">
    <source>
        <dbReference type="ARBA" id="ARBA00022737"/>
    </source>
</evidence>
<name>A0A6A6YKS9_9PEZI</name>
<dbReference type="GO" id="GO:0000981">
    <property type="term" value="F:DNA-binding transcription factor activity, RNA polymerase II-specific"/>
    <property type="evidence" value="ECO:0007669"/>
    <property type="project" value="InterPro"/>
</dbReference>
<comment type="subcellular location">
    <subcellularLocation>
        <location evidence="1">Nucleus</location>
    </subcellularLocation>
</comment>
<dbReference type="GO" id="GO:0000978">
    <property type="term" value="F:RNA polymerase II cis-regulatory region sequence-specific DNA binding"/>
    <property type="evidence" value="ECO:0007669"/>
    <property type="project" value="InterPro"/>
</dbReference>
<evidence type="ECO:0000313" key="11">
    <source>
        <dbReference type="RefSeq" id="XP_033576364.1"/>
    </source>
</evidence>
<dbReference type="RefSeq" id="XP_033576364.1">
    <property type="nucleotide sequence ID" value="XM_033717862.1"/>
</dbReference>
<dbReference type="Pfam" id="PF04082">
    <property type="entry name" value="Fungal_trans"/>
    <property type="match status" value="1"/>
</dbReference>
<evidence type="ECO:0000313" key="9">
    <source>
        <dbReference type="EMBL" id="KAF2809400.1"/>
    </source>
</evidence>
<dbReference type="InterPro" id="IPR007219">
    <property type="entry name" value="XnlR_reg_dom"/>
</dbReference>
<organism evidence="9">
    <name type="scientific">Mytilinidion resinicola</name>
    <dbReference type="NCBI Taxonomy" id="574789"/>
    <lineage>
        <taxon>Eukaryota</taxon>
        <taxon>Fungi</taxon>
        <taxon>Dikarya</taxon>
        <taxon>Ascomycota</taxon>
        <taxon>Pezizomycotina</taxon>
        <taxon>Dothideomycetes</taxon>
        <taxon>Pleosporomycetidae</taxon>
        <taxon>Mytilinidiales</taxon>
        <taxon>Mytilinidiaceae</taxon>
        <taxon>Mytilinidion</taxon>
    </lineage>
</organism>
<accession>A0A6A6YKS9</accession>
<evidence type="ECO:0000256" key="2">
    <source>
        <dbReference type="ARBA" id="ARBA00022723"/>
    </source>
</evidence>
<sequence length="520" mass="57880">MRRDMQSRLNTSEGSETPLPSAKDMQRFVMSYINCFHRHLPIIHFASFDLHTTPSPLTFAVCAIGALYRLDRKWSNSLFQLATQMLEVSSIPKTLGASLAPSPLWIAQTRILLSIFGMFGGKPAVARAGISKLGFFMMDYSARRTALLADTRRDEDLTWEEWISKESSKRVLCSFFILSDMISITYGVTPGFTTTHDLVIEMPCEEKLWNALSTEQWTSLRASQVSSPIKTIREAMATLILARKEDSANARPLYISGFTTVVLMHAVNVHMWTLPQFTQSFSQDASEVGPDGSLQAILLSAASTALARCHRALTQGHAEDPGSTWSESEGPLMFNCRALLRIAYNRTFTDFAAFNRMVLLADNPQEVKQALAVYVSAKQQRSHHHTKAVAKAFEGLLAPVKIGLMLVRKTAAFNWSVEHAVAGWDSALFLTKWIHTVEKSSAAQAPDEEERKILEQVKELLAEVESDYSGDTSLAAAVATTWASLLDDVWVWGVTPRMGSVLQELANQFEKDYRSQARGS</sequence>
<evidence type="ECO:0000256" key="4">
    <source>
        <dbReference type="ARBA" id="ARBA00022771"/>
    </source>
</evidence>
<feature type="region of interest" description="Disordered" evidence="7">
    <location>
        <begin position="1"/>
        <end position="20"/>
    </location>
</feature>
<dbReference type="AlphaFoldDB" id="A0A6A6YKS9"/>
<dbReference type="PANTHER" id="PTHR40626">
    <property type="entry name" value="MIP31509P"/>
    <property type="match status" value="1"/>
</dbReference>
<keyword evidence="6" id="KW-0539">Nucleus</keyword>
<evidence type="ECO:0000259" key="8">
    <source>
        <dbReference type="Pfam" id="PF04082"/>
    </source>
</evidence>
<dbReference type="GO" id="GO:0005634">
    <property type="term" value="C:nucleus"/>
    <property type="evidence" value="ECO:0007669"/>
    <property type="project" value="UniProtKB-SubCell"/>
</dbReference>
<dbReference type="PANTHER" id="PTHR40626:SF10">
    <property type="entry name" value="C2H2-TYPE DOMAIN-CONTAINING PROTEIN"/>
    <property type="match status" value="1"/>
</dbReference>
<reference evidence="11" key="3">
    <citation type="submission" date="2025-04" db="UniProtKB">
        <authorList>
            <consortium name="RefSeq"/>
        </authorList>
    </citation>
    <scope>IDENTIFICATION</scope>
    <source>
        <strain evidence="11">CBS 304.34</strain>
    </source>
</reference>
<keyword evidence="5" id="KW-0862">Zinc</keyword>
<dbReference type="GO" id="GO:0008270">
    <property type="term" value="F:zinc ion binding"/>
    <property type="evidence" value="ECO:0007669"/>
    <property type="project" value="UniProtKB-KW"/>
</dbReference>
<dbReference type="OrthoDB" id="10018191at2759"/>
<protein>
    <recommendedName>
        <fullName evidence="8">Xylanolytic transcriptional activator regulatory domain-containing protein</fullName>
    </recommendedName>
</protein>
<dbReference type="CDD" id="cd12148">
    <property type="entry name" value="fungal_TF_MHR"/>
    <property type="match status" value="1"/>
</dbReference>
<gene>
    <name evidence="9 11" type="ORF">BDZ99DRAFT_443649</name>
</gene>
<reference evidence="9 11" key="1">
    <citation type="journal article" date="2020" name="Stud. Mycol.">
        <title>101 Dothideomycetes genomes: a test case for predicting lifestyles and emergence of pathogens.</title>
        <authorList>
            <person name="Haridas S."/>
            <person name="Albert R."/>
            <person name="Binder M."/>
            <person name="Bloem J."/>
            <person name="Labutti K."/>
            <person name="Salamov A."/>
            <person name="Andreopoulos B."/>
            <person name="Baker S."/>
            <person name="Barry K."/>
            <person name="Bills G."/>
            <person name="Bluhm B."/>
            <person name="Cannon C."/>
            <person name="Castanera R."/>
            <person name="Culley D."/>
            <person name="Daum C."/>
            <person name="Ezra D."/>
            <person name="Gonzalez J."/>
            <person name="Henrissat B."/>
            <person name="Kuo A."/>
            <person name="Liang C."/>
            <person name="Lipzen A."/>
            <person name="Lutzoni F."/>
            <person name="Magnuson J."/>
            <person name="Mondo S."/>
            <person name="Nolan M."/>
            <person name="Ohm R."/>
            <person name="Pangilinan J."/>
            <person name="Park H.-J."/>
            <person name="Ramirez L."/>
            <person name="Alfaro M."/>
            <person name="Sun H."/>
            <person name="Tritt A."/>
            <person name="Yoshinaga Y."/>
            <person name="Zwiers L.-H."/>
            <person name="Turgeon B."/>
            <person name="Goodwin S."/>
            <person name="Spatafora J."/>
            <person name="Crous P."/>
            <person name="Grigoriev I."/>
        </authorList>
    </citation>
    <scope>NUCLEOTIDE SEQUENCE</scope>
    <source>
        <strain evidence="9 11">CBS 304.34</strain>
    </source>
</reference>
<evidence type="ECO:0000313" key="10">
    <source>
        <dbReference type="Proteomes" id="UP000504636"/>
    </source>
</evidence>
<keyword evidence="4" id="KW-0863">Zinc-finger</keyword>
<dbReference type="EMBL" id="MU003701">
    <property type="protein sequence ID" value="KAF2809400.1"/>
    <property type="molecule type" value="Genomic_DNA"/>
</dbReference>
<reference evidence="11" key="2">
    <citation type="submission" date="2020-04" db="EMBL/GenBank/DDBJ databases">
        <authorList>
            <consortium name="NCBI Genome Project"/>
        </authorList>
    </citation>
    <scope>NUCLEOTIDE SEQUENCE</scope>
    <source>
        <strain evidence="11">CBS 304.34</strain>
    </source>
</reference>
<evidence type="ECO:0000256" key="7">
    <source>
        <dbReference type="SAM" id="MobiDB-lite"/>
    </source>
</evidence>
<keyword evidence="2" id="KW-0479">Metal-binding</keyword>
<keyword evidence="10" id="KW-1185">Reference proteome</keyword>